<dbReference type="SUPFAM" id="SSF111369">
    <property type="entry name" value="HlyD-like secretion proteins"/>
    <property type="match status" value="1"/>
</dbReference>
<name>A0A939DPU1_9ALTE</name>
<dbReference type="Gene3D" id="2.40.50.100">
    <property type="match status" value="1"/>
</dbReference>
<feature type="coiled-coil region" evidence="3">
    <location>
        <begin position="60"/>
        <end position="99"/>
    </location>
</feature>
<dbReference type="InterPro" id="IPR050465">
    <property type="entry name" value="UPF0194_transport"/>
</dbReference>
<protein>
    <submittedName>
        <fullName evidence="4">HlyD family efflux transporter periplasmic adaptor subunit</fullName>
    </submittedName>
</protein>
<dbReference type="RefSeq" id="WP_206574681.1">
    <property type="nucleotide sequence ID" value="NZ_JAFKCV010000009.1"/>
</dbReference>
<dbReference type="PROSITE" id="PS51257">
    <property type="entry name" value="PROKAR_LIPOPROTEIN"/>
    <property type="match status" value="1"/>
</dbReference>
<comment type="caution">
    <text evidence="4">The sequence shown here is derived from an EMBL/GenBank/DDBJ whole genome shotgun (WGS) entry which is preliminary data.</text>
</comment>
<gene>
    <name evidence="4" type="ORF">J0A66_15135</name>
</gene>
<evidence type="ECO:0000313" key="5">
    <source>
        <dbReference type="Proteomes" id="UP000664654"/>
    </source>
</evidence>
<dbReference type="EMBL" id="JAFKCV010000009">
    <property type="protein sequence ID" value="MBN7826567.1"/>
    <property type="molecule type" value="Genomic_DNA"/>
</dbReference>
<evidence type="ECO:0000256" key="3">
    <source>
        <dbReference type="SAM" id="Coils"/>
    </source>
</evidence>
<evidence type="ECO:0000256" key="1">
    <source>
        <dbReference type="ARBA" id="ARBA00004196"/>
    </source>
</evidence>
<organism evidence="4 5">
    <name type="scientific">Bowmanella dokdonensis</name>
    <dbReference type="NCBI Taxonomy" id="751969"/>
    <lineage>
        <taxon>Bacteria</taxon>
        <taxon>Pseudomonadati</taxon>
        <taxon>Pseudomonadota</taxon>
        <taxon>Gammaproteobacteria</taxon>
        <taxon>Alteromonadales</taxon>
        <taxon>Alteromonadaceae</taxon>
        <taxon>Bowmanella</taxon>
    </lineage>
</organism>
<evidence type="ECO:0000256" key="2">
    <source>
        <dbReference type="ARBA" id="ARBA00023054"/>
    </source>
</evidence>
<evidence type="ECO:0000313" key="4">
    <source>
        <dbReference type="EMBL" id="MBN7826567.1"/>
    </source>
</evidence>
<proteinExistence type="predicted"/>
<keyword evidence="2 3" id="KW-0175">Coiled coil</keyword>
<dbReference type="PANTHER" id="PTHR32347:SF23">
    <property type="entry name" value="BLL5650 PROTEIN"/>
    <property type="match status" value="1"/>
</dbReference>
<dbReference type="Proteomes" id="UP000664654">
    <property type="component" value="Unassembled WGS sequence"/>
</dbReference>
<comment type="subcellular location">
    <subcellularLocation>
        <location evidence="1">Cell envelope</location>
    </subcellularLocation>
</comment>
<dbReference type="Gene3D" id="2.40.30.170">
    <property type="match status" value="1"/>
</dbReference>
<sequence length="313" mass="34760">MNRTAFLWLLLLAGCQQAESPPRYTGYVEAEELLVAAPQAGWLLEQPVREGQKVSAGELLFVLEQERERAELRQAQHRREQALAKLEDLQKGAREEELARIQAQMTEAASTVEITRLELARVRQTASLQLASQSALDNAEAAHQAALARLDALSRQLALARLGARPDQINAATEELAAASEQVGIARWQLQQRSIQAGQGGLVEELFFRVGEFVSPATPVMSILLSQEFKARFYVPAEVHARLRLGQEVEVWLPEGTQPLRARIRYLSPHAEFTPPILYAKDSRDKLVFLVEAAFESGDTVRPGIPVEVQIGD</sequence>
<dbReference type="PANTHER" id="PTHR32347">
    <property type="entry name" value="EFFLUX SYSTEM COMPONENT YKNX-RELATED"/>
    <property type="match status" value="1"/>
</dbReference>
<keyword evidence="5" id="KW-1185">Reference proteome</keyword>
<reference evidence="4" key="1">
    <citation type="submission" date="2021-03" db="EMBL/GenBank/DDBJ databases">
        <title>novel species isolated from a fishpond in China.</title>
        <authorList>
            <person name="Lu H."/>
            <person name="Cai Z."/>
        </authorList>
    </citation>
    <scope>NUCLEOTIDE SEQUENCE</scope>
    <source>
        <strain evidence="4">JCM 30855</strain>
    </source>
</reference>
<dbReference type="AlphaFoldDB" id="A0A939DPU1"/>
<dbReference type="GO" id="GO:0030313">
    <property type="term" value="C:cell envelope"/>
    <property type="evidence" value="ECO:0007669"/>
    <property type="project" value="UniProtKB-SubCell"/>
</dbReference>
<accession>A0A939DPU1</accession>